<reference evidence="3" key="1">
    <citation type="submission" date="2014-02" db="EMBL/GenBank/DDBJ databases">
        <authorList>
            <person name="Gan H."/>
        </authorList>
    </citation>
    <scope>NUCLEOTIDE SEQUENCE [LARGE SCALE GENOMIC DNA]</scope>
    <source>
        <strain evidence="3">S1</strain>
    </source>
</reference>
<dbReference type="GO" id="GO:0016989">
    <property type="term" value="F:sigma factor antagonist activity"/>
    <property type="evidence" value="ECO:0007669"/>
    <property type="project" value="InterPro"/>
</dbReference>
<accession>A0A1L1PD65</accession>
<dbReference type="CDD" id="cd16328">
    <property type="entry name" value="RseA_N"/>
    <property type="match status" value="1"/>
</dbReference>
<dbReference type="InterPro" id="IPR036147">
    <property type="entry name" value="Anti-sigma_E_RseA_N_sf"/>
</dbReference>
<dbReference type="RefSeq" id="WP_009518797.1">
    <property type="nucleotide sequence ID" value="NZ_CCAE010000001.1"/>
</dbReference>
<evidence type="ECO:0000259" key="1">
    <source>
        <dbReference type="Pfam" id="PF03872"/>
    </source>
</evidence>
<dbReference type="Gene3D" id="1.10.10.880">
    <property type="entry name" value="Anti sigma-E protein RseA, N-terminal domain"/>
    <property type="match status" value="1"/>
</dbReference>
<dbReference type="PANTHER" id="PTHR38104:SF1">
    <property type="entry name" value="ANTI-SIGMA-E FACTOR RSEA"/>
    <property type="match status" value="1"/>
</dbReference>
<reference evidence="3" key="2">
    <citation type="submission" date="2014-11" db="EMBL/GenBank/DDBJ databases">
        <title>Draft genome sequence of Hydrogenophaga intermedia S1.</title>
        <authorList>
            <person name="Gan H.M."/>
            <person name="Chew T.H."/>
            <person name="Stolz A."/>
        </authorList>
    </citation>
    <scope>NUCLEOTIDE SEQUENCE [LARGE SCALE GENOMIC DNA]</scope>
    <source>
        <strain evidence="3">S1</strain>
    </source>
</reference>
<name>A0A1L1PD65_HYDIT</name>
<sequence>MNQFTFPDPALQGADHVSALCDGRLDMHELDALFAHCRASDEPLAQWRGYQLIGEVLRGEGAVLPARAPRDFLAELNQRLDAEHKPAADAEAMPVRAVRGPAANDALFRWKMVSGLASVVAVAAVGWTVLTGTPGGNQGPVIAQERTTAPATTLAEAQSAAPVAAMPTRPVVVSTSQGKLIRDPALERLLSQHRQHGGMSAFQSSTGFIRNATYDTDAR</sequence>
<dbReference type="SUPFAM" id="SSF89069">
    <property type="entry name" value="N-terminal, cytoplasmic domain of anti-sigmaE factor RseA"/>
    <property type="match status" value="1"/>
</dbReference>
<gene>
    <name evidence="2" type="ORF">BN948_00080</name>
</gene>
<evidence type="ECO:0000313" key="3">
    <source>
        <dbReference type="Proteomes" id="UP000028878"/>
    </source>
</evidence>
<dbReference type="Proteomes" id="UP000028878">
    <property type="component" value="Unassembled WGS sequence"/>
</dbReference>
<feature type="domain" description="Anti sigma-E protein RseA N-terminal" evidence="1">
    <location>
        <begin position="14"/>
        <end position="90"/>
    </location>
</feature>
<dbReference type="InterPro" id="IPR005572">
    <property type="entry name" value="Anti-sigma_E_RseA_N"/>
</dbReference>
<dbReference type="AlphaFoldDB" id="A0A1L1PD65"/>
<organism evidence="2 3">
    <name type="scientific">Hydrogenophaga intermedia</name>
    <dbReference type="NCBI Taxonomy" id="65786"/>
    <lineage>
        <taxon>Bacteria</taxon>
        <taxon>Pseudomonadati</taxon>
        <taxon>Pseudomonadota</taxon>
        <taxon>Betaproteobacteria</taxon>
        <taxon>Burkholderiales</taxon>
        <taxon>Comamonadaceae</taxon>
        <taxon>Hydrogenophaga</taxon>
    </lineage>
</organism>
<proteinExistence type="predicted"/>
<dbReference type="Pfam" id="PF03872">
    <property type="entry name" value="RseA_N"/>
    <property type="match status" value="1"/>
</dbReference>
<keyword evidence="3" id="KW-1185">Reference proteome</keyword>
<protein>
    <submittedName>
        <fullName evidence="2">Anti sigma-e</fullName>
    </submittedName>
</protein>
<evidence type="ECO:0000313" key="2">
    <source>
        <dbReference type="EMBL" id="CDN85689.1"/>
    </source>
</evidence>
<dbReference type="PANTHER" id="PTHR38104">
    <property type="match status" value="1"/>
</dbReference>
<dbReference type="InterPro" id="IPR052383">
    <property type="entry name" value="Anti-sigma-E_RseA-like"/>
</dbReference>
<dbReference type="EMBL" id="CCAE010000001">
    <property type="protein sequence ID" value="CDN85689.1"/>
    <property type="molecule type" value="Genomic_DNA"/>
</dbReference>